<dbReference type="GO" id="GO:0004222">
    <property type="term" value="F:metalloendopeptidase activity"/>
    <property type="evidence" value="ECO:0007669"/>
    <property type="project" value="InterPro"/>
</dbReference>
<evidence type="ECO:0000313" key="14">
    <source>
        <dbReference type="EMBL" id="ADT98837.1"/>
    </source>
</evidence>
<keyword evidence="6" id="KW-0862">Zinc</keyword>
<feature type="compositionally biased region" description="Low complexity" evidence="9">
    <location>
        <begin position="28"/>
        <end position="49"/>
    </location>
</feature>
<dbReference type="InterPro" id="IPR023612">
    <property type="entry name" value="Peptidase_M4"/>
</dbReference>
<dbReference type="Pfam" id="PF01447">
    <property type="entry name" value="Peptidase_M4"/>
    <property type="match status" value="1"/>
</dbReference>
<feature type="compositionally biased region" description="Acidic residues" evidence="9">
    <location>
        <begin position="113"/>
        <end position="145"/>
    </location>
</feature>
<keyword evidence="5" id="KW-0378">Hydrolase</keyword>
<feature type="compositionally biased region" description="Basic and acidic residues" evidence="9">
    <location>
        <begin position="50"/>
        <end position="61"/>
    </location>
</feature>
<feature type="active site" evidence="8">
    <location>
        <position position="703"/>
    </location>
</feature>
<feature type="transmembrane region" description="Helical" evidence="10">
    <location>
        <begin position="7"/>
        <end position="29"/>
    </location>
</feature>
<evidence type="ECO:0000256" key="4">
    <source>
        <dbReference type="ARBA" id="ARBA00022729"/>
    </source>
</evidence>
<dbReference type="HOGENOM" id="CLU_331446_0_0_11"/>
<evidence type="ECO:0000256" key="9">
    <source>
        <dbReference type="SAM" id="MobiDB-lite"/>
    </source>
</evidence>
<dbReference type="AlphaFoldDB" id="E6TFC1"/>
<evidence type="ECO:0000256" key="3">
    <source>
        <dbReference type="ARBA" id="ARBA00022723"/>
    </source>
</evidence>
<evidence type="ECO:0000259" key="13">
    <source>
        <dbReference type="Pfam" id="PF07504"/>
    </source>
</evidence>
<dbReference type="SUPFAM" id="SSF55486">
    <property type="entry name" value="Metalloproteases ('zincins'), catalytic domain"/>
    <property type="match status" value="1"/>
</dbReference>
<evidence type="ECO:0000256" key="8">
    <source>
        <dbReference type="PIRSR" id="PIRSR623612-1"/>
    </source>
</evidence>
<keyword evidence="10" id="KW-0472">Membrane</keyword>
<evidence type="ECO:0000256" key="10">
    <source>
        <dbReference type="SAM" id="Phobius"/>
    </source>
</evidence>
<sequence length="882" mass="92273">MPDGSRLGLYSGIVLAGIGMGMVVGQGVAVASPGDSTGAAASASPSSSDAADKPAADKPDTDTDAETDTDADTEADADADAAEEVADDDESQEADEAADERTSRKPSSRIAEDQSEDTASEDTVAEDAASEDAASEDAASEDTASEDAVAVASTVAEPATAAITQTAAIPKTEGARTVRSIVSARPVTAEAIVTDVLTWIGLRPSVDDSPAPQTPVSTLVEGLWLAVRQNQYTWNNQRPVADVSIDGPGPDGAVTGSLNAVDFDDTALTYRLTAGPVYGRVRIDADGQFTYTPGAAAAGRADTFTIRVDDTSGNPFRVHGLLGLLGITRPTEVTIAIPANPSAPQSVSPITVASDSGSPGRVIDGRVTDHIVVNTADAAAVLNALSSALGAPAGFADEAMVIRSTAGTGDSAEHFYRFAETVGGVPVVGSEVILVTNADGDVTSVFNYYRGLGDGFDITPDTSVDDDDELRWIAGTAYVGSGADPAAIESFIAASRFSKELLVYSSTDDASPRLAWRVVVHVPDTGEMAPSGMTYLIDADGEQAGEVIIAVSNAQAAAATTTAKDWLGATRAITVETRRIWFFTTNEMADSSRMIATYTTSYGFFGLGAPVLPGKVVKKGWFSWDKAAVSAHANHAVAYDYFYDVLGRRSYDNAGAPIIVSIKYRPDSYPLGYANAMWDPTIRQFAYGDKGYFQAALDIVAHEYAHAVVTSMVGNGDPVWESGESGALNEAYADVFGLLIEGKSGADRWLIAEDSDNGTIRDLANPRSITTSYGPHRDRYSTRYTGKGDDGGEHVNSTIFSHAAYLMMTDPATADVSDDTWAKVFYHSLERLGATAMFSDGRAALLDAALSQGLTYAQRLAIAEAFDTVEIYGAAPSQTIAV</sequence>
<keyword evidence="4" id="KW-0732">Signal</keyword>
<feature type="active site" description="Proton donor" evidence="8">
    <location>
        <position position="794"/>
    </location>
</feature>
<evidence type="ECO:0000313" key="15">
    <source>
        <dbReference type="Proteomes" id="UP000008916"/>
    </source>
</evidence>
<feature type="domain" description="Peptidase M4" evidence="11">
    <location>
        <begin position="562"/>
        <end position="709"/>
    </location>
</feature>
<evidence type="ECO:0000256" key="2">
    <source>
        <dbReference type="ARBA" id="ARBA00022670"/>
    </source>
</evidence>
<reference evidence="14 15" key="1">
    <citation type="journal article" date="2011" name="Stand. Genomic Sci.">
        <title>Complete genome sequence of Mycobacterium sp. strain (Spyr1) and reclassification to Mycobacterium gilvum Spyr1.</title>
        <authorList>
            <person name="Kallimanis A."/>
            <person name="Karabika E."/>
            <person name="Mavromatis K."/>
            <person name="Lapidus A."/>
            <person name="Labutti K.M."/>
            <person name="Liolios K."/>
            <person name="Ivanova N."/>
            <person name="Goodwin L."/>
            <person name="Woyke T."/>
            <person name="Velentzas A.D."/>
            <person name="Perisynakis A."/>
            <person name="Ouzounis C.C."/>
            <person name="Kyrpides N.C."/>
            <person name="Koukkou A.I."/>
            <person name="Drainas C."/>
        </authorList>
    </citation>
    <scope>NUCLEOTIDE SEQUENCE [LARGE SCALE GENOMIC DNA]</scope>
    <source>
        <strain evidence="15">DSM 45189 / LMG 24558 / Spyr1</strain>
    </source>
</reference>
<dbReference type="Pfam" id="PF07504">
    <property type="entry name" value="FTP"/>
    <property type="match status" value="1"/>
</dbReference>
<feature type="domain" description="FTP" evidence="13">
    <location>
        <begin position="414"/>
        <end position="447"/>
    </location>
</feature>
<protein>
    <submittedName>
        <fullName evidence="14">Zinc metalloprotease (Elastase)</fullName>
    </submittedName>
</protein>
<dbReference type="KEGG" id="msp:Mspyr1_21870"/>
<dbReference type="InterPro" id="IPR011096">
    <property type="entry name" value="FTP_domain"/>
</dbReference>
<evidence type="ECO:0000256" key="5">
    <source>
        <dbReference type="ARBA" id="ARBA00022801"/>
    </source>
</evidence>
<evidence type="ECO:0000256" key="7">
    <source>
        <dbReference type="ARBA" id="ARBA00023049"/>
    </source>
</evidence>
<dbReference type="InterPro" id="IPR050728">
    <property type="entry name" value="Zinc_Metalloprotease_M4"/>
</dbReference>
<dbReference type="RefSeq" id="WP_013471384.1">
    <property type="nucleotide sequence ID" value="NC_014814.1"/>
</dbReference>
<accession>E6TFC1</accession>
<dbReference type="PRINTS" id="PR00730">
    <property type="entry name" value="THERMOLYSIN"/>
</dbReference>
<feature type="domain" description="Peptidase M4 C-terminal" evidence="12">
    <location>
        <begin position="722"/>
        <end position="871"/>
    </location>
</feature>
<dbReference type="PANTHER" id="PTHR33794">
    <property type="entry name" value="BACILLOLYSIN"/>
    <property type="match status" value="1"/>
</dbReference>
<dbReference type="InterPro" id="IPR001570">
    <property type="entry name" value="Peptidase_M4_C_domain"/>
</dbReference>
<feature type="compositionally biased region" description="Acidic residues" evidence="9">
    <location>
        <begin position="62"/>
        <end position="98"/>
    </location>
</feature>
<dbReference type="GO" id="GO:0046872">
    <property type="term" value="F:metal ion binding"/>
    <property type="evidence" value="ECO:0007669"/>
    <property type="project" value="UniProtKB-KW"/>
</dbReference>
<dbReference type="EMBL" id="CP002385">
    <property type="protein sequence ID" value="ADT98837.1"/>
    <property type="molecule type" value="Genomic_DNA"/>
</dbReference>
<keyword evidence="7 14" id="KW-0482">Metalloprotease</keyword>
<dbReference type="Pfam" id="PF02868">
    <property type="entry name" value="Peptidase_M4_C"/>
    <property type="match status" value="1"/>
</dbReference>
<gene>
    <name evidence="14" type="ordered locus">Mspyr1_21870</name>
</gene>
<evidence type="ECO:0000259" key="12">
    <source>
        <dbReference type="Pfam" id="PF02868"/>
    </source>
</evidence>
<dbReference type="GO" id="GO:0006508">
    <property type="term" value="P:proteolysis"/>
    <property type="evidence" value="ECO:0007669"/>
    <property type="project" value="UniProtKB-KW"/>
</dbReference>
<organism evidence="14 15">
    <name type="scientific">Mycolicibacterium gilvum (strain DSM 45189 / LMG 24558 / Spyr1)</name>
    <name type="common">Mycobacterium gilvum</name>
    <dbReference type="NCBI Taxonomy" id="278137"/>
    <lineage>
        <taxon>Bacteria</taxon>
        <taxon>Bacillati</taxon>
        <taxon>Actinomycetota</taxon>
        <taxon>Actinomycetes</taxon>
        <taxon>Mycobacteriales</taxon>
        <taxon>Mycobacteriaceae</taxon>
        <taxon>Mycolicibacterium</taxon>
    </lineage>
</organism>
<dbReference type="Gene3D" id="3.10.170.10">
    <property type="match status" value="1"/>
</dbReference>
<dbReference type="Proteomes" id="UP000008916">
    <property type="component" value="Chromosome"/>
</dbReference>
<feature type="region of interest" description="Disordered" evidence="9">
    <location>
        <begin position="28"/>
        <end position="149"/>
    </location>
</feature>
<keyword evidence="3" id="KW-0479">Metal-binding</keyword>
<dbReference type="Pfam" id="PF17963">
    <property type="entry name" value="Big_9"/>
    <property type="match status" value="1"/>
</dbReference>
<dbReference type="PANTHER" id="PTHR33794:SF1">
    <property type="entry name" value="BACILLOLYSIN"/>
    <property type="match status" value="1"/>
</dbReference>
<keyword evidence="10" id="KW-0812">Transmembrane</keyword>
<keyword evidence="15" id="KW-1185">Reference proteome</keyword>
<keyword evidence="10" id="KW-1133">Transmembrane helix</keyword>
<dbReference type="InterPro" id="IPR013856">
    <property type="entry name" value="Peptidase_M4_domain"/>
</dbReference>
<name>E6TFC1_MYCSR</name>
<comment type="similarity">
    <text evidence="1">Belongs to the peptidase M4 family.</text>
</comment>
<evidence type="ECO:0000256" key="6">
    <source>
        <dbReference type="ARBA" id="ARBA00022833"/>
    </source>
</evidence>
<dbReference type="Gene3D" id="1.10.390.10">
    <property type="entry name" value="Neutral Protease Domain 2"/>
    <property type="match status" value="1"/>
</dbReference>
<evidence type="ECO:0000256" key="1">
    <source>
        <dbReference type="ARBA" id="ARBA00009388"/>
    </source>
</evidence>
<dbReference type="InterPro" id="IPR027268">
    <property type="entry name" value="Peptidase_M4/M1_CTD_sf"/>
</dbReference>
<keyword evidence="2" id="KW-0645">Protease</keyword>
<evidence type="ECO:0000259" key="11">
    <source>
        <dbReference type="Pfam" id="PF01447"/>
    </source>
</evidence>
<proteinExistence type="inferred from homology"/>